<protein>
    <submittedName>
        <fullName evidence="2">TatD family hydrolase</fullName>
    </submittedName>
</protein>
<dbReference type="Gene3D" id="3.20.20.140">
    <property type="entry name" value="Metal-dependent hydrolases"/>
    <property type="match status" value="1"/>
</dbReference>
<keyword evidence="2" id="KW-0378">Hydrolase</keyword>
<dbReference type="Proteomes" id="UP001310022">
    <property type="component" value="Unassembled WGS sequence"/>
</dbReference>
<dbReference type="InterPro" id="IPR001130">
    <property type="entry name" value="TatD-like"/>
</dbReference>
<gene>
    <name evidence="2" type="ORF">PEDI_40720</name>
</gene>
<dbReference type="InterPro" id="IPR032466">
    <property type="entry name" value="Metal_Hydrolase"/>
</dbReference>
<reference evidence="2 3" key="1">
    <citation type="submission" date="2021-12" db="EMBL/GenBank/DDBJ databases">
        <title>Genome sequencing of bacteria with rrn-lacking chromosome and rrn-plasmid.</title>
        <authorList>
            <person name="Anda M."/>
            <person name="Iwasaki W."/>
        </authorList>
    </citation>
    <scope>NUCLEOTIDE SEQUENCE [LARGE SCALE GENOMIC DNA]</scope>
    <source>
        <strain evidence="2 3">NBRC 15940</strain>
    </source>
</reference>
<dbReference type="AlphaFoldDB" id="A0AAN5AL46"/>
<dbReference type="PANTHER" id="PTHR46124">
    <property type="entry name" value="D-AMINOACYL-TRNA DEACYLASE"/>
    <property type="match status" value="1"/>
</dbReference>
<dbReference type="GO" id="GO:0046872">
    <property type="term" value="F:metal ion binding"/>
    <property type="evidence" value="ECO:0007669"/>
    <property type="project" value="UniProtKB-KW"/>
</dbReference>
<proteinExistence type="predicted"/>
<evidence type="ECO:0000313" key="2">
    <source>
        <dbReference type="EMBL" id="GJM63520.1"/>
    </source>
</evidence>
<dbReference type="EMBL" id="BQKE01000003">
    <property type="protein sequence ID" value="GJM63520.1"/>
    <property type="molecule type" value="Genomic_DNA"/>
</dbReference>
<feature type="binding site" evidence="1">
    <location>
        <position position="132"/>
    </location>
    <ligand>
        <name>a divalent metal cation</name>
        <dbReference type="ChEBI" id="CHEBI:60240"/>
        <label>2</label>
    </ligand>
</feature>
<feature type="binding site" evidence="1">
    <location>
        <position position="108"/>
    </location>
    <ligand>
        <name>a divalent metal cation</name>
        <dbReference type="ChEBI" id="CHEBI:60240"/>
        <label>2</label>
    </ligand>
</feature>
<comment type="caution">
    <text evidence="2">The sequence shown here is derived from an EMBL/GenBank/DDBJ whole genome shotgun (WGS) entry which is preliminary data.</text>
</comment>
<evidence type="ECO:0000313" key="3">
    <source>
        <dbReference type="Proteomes" id="UP001310022"/>
    </source>
</evidence>
<organism evidence="2 3">
    <name type="scientific">Persicobacter diffluens</name>
    <dbReference type="NCBI Taxonomy" id="981"/>
    <lineage>
        <taxon>Bacteria</taxon>
        <taxon>Pseudomonadati</taxon>
        <taxon>Bacteroidota</taxon>
        <taxon>Cytophagia</taxon>
        <taxon>Cytophagales</taxon>
        <taxon>Persicobacteraceae</taxon>
        <taxon>Persicobacter</taxon>
    </lineage>
</organism>
<dbReference type="PIRSF" id="PIRSF005902">
    <property type="entry name" value="DNase_TatD"/>
    <property type="match status" value="1"/>
</dbReference>
<evidence type="ECO:0000256" key="1">
    <source>
        <dbReference type="PIRSR" id="PIRSR005902-1"/>
    </source>
</evidence>
<dbReference type="Pfam" id="PF01026">
    <property type="entry name" value="TatD_DNase"/>
    <property type="match status" value="1"/>
</dbReference>
<sequence length="217" mass="25185">MKQAFPKHQFLDIHSHLSPEEGVFRLRNFFLSEKPAYPASLGYHPMHIRGDWKVSFLKNAAKFSDSEVLLIGECGFDKRYAQYFTEQSQAFEWQLQLALELQKPMVLHMVKGWGQLNAVLAKFEELPHLLVHGFRAKLPLAHQLLQRGFYLSFGEALLRDNHLQQCFAQTPIDRIFLETDEANIDIKQLYQTAATLLKLNVSDLQGQIWENFERLLG</sequence>
<name>A0AAN5AL46_9BACT</name>
<keyword evidence="1" id="KW-0479">Metal-binding</keyword>
<feature type="binding site" evidence="1">
    <location>
        <position position="73"/>
    </location>
    <ligand>
        <name>a divalent metal cation</name>
        <dbReference type="ChEBI" id="CHEBI:60240"/>
        <label>1</label>
    </ligand>
</feature>
<feature type="binding site" evidence="1">
    <location>
        <position position="180"/>
    </location>
    <ligand>
        <name>a divalent metal cation</name>
        <dbReference type="ChEBI" id="CHEBI:60240"/>
        <label>1</label>
    </ligand>
</feature>
<accession>A0AAN5AL46</accession>
<dbReference type="PANTHER" id="PTHR46124:SF2">
    <property type="entry name" value="D-AMINOACYL-TRNA DEACYLASE"/>
    <property type="match status" value="1"/>
</dbReference>
<dbReference type="SUPFAM" id="SSF51556">
    <property type="entry name" value="Metallo-dependent hydrolases"/>
    <property type="match status" value="1"/>
</dbReference>
<dbReference type="GO" id="GO:0016788">
    <property type="term" value="F:hydrolase activity, acting on ester bonds"/>
    <property type="evidence" value="ECO:0007669"/>
    <property type="project" value="InterPro"/>
</dbReference>
<keyword evidence="3" id="KW-1185">Reference proteome</keyword>
<dbReference type="RefSeq" id="WP_338238676.1">
    <property type="nucleotide sequence ID" value="NZ_BQKE01000003.1"/>
</dbReference>